<name>A0ABW5RY06_9BACI</name>
<dbReference type="Proteomes" id="UP001597506">
    <property type="component" value="Unassembled WGS sequence"/>
</dbReference>
<reference evidence="2" key="1">
    <citation type="journal article" date="2019" name="Int. J. Syst. Evol. Microbiol.">
        <title>The Global Catalogue of Microorganisms (GCM) 10K type strain sequencing project: providing services to taxonomists for standard genome sequencing and annotation.</title>
        <authorList>
            <consortium name="The Broad Institute Genomics Platform"/>
            <consortium name="The Broad Institute Genome Sequencing Center for Infectious Disease"/>
            <person name="Wu L."/>
            <person name="Ma J."/>
        </authorList>
    </citation>
    <scope>NUCLEOTIDE SEQUENCE [LARGE SCALE GENOMIC DNA]</scope>
    <source>
        <strain evidence="2">KCTC 3913</strain>
    </source>
</reference>
<dbReference type="RefSeq" id="WP_377938377.1">
    <property type="nucleotide sequence ID" value="NZ_JBHUMF010000040.1"/>
</dbReference>
<dbReference type="EMBL" id="JBHUMF010000040">
    <property type="protein sequence ID" value="MFD2683250.1"/>
    <property type="molecule type" value="Genomic_DNA"/>
</dbReference>
<sequence length="283" mass="33030">MAFLVVSNDIFTRMQAYKTMDITTSSRQKMKFNFLDKIQEKVDSIRWDRASKITKVLDTIIYFATDRGYSFFGRETLARKCQVSLRTVDKAIKVLKDSDEAVVAYRQNPKGNSCKTPIILLKRHKHFSYWSNLLNLECEVECEEGNAETPDETSAEELKKIATSTLPTLKSFNNTSLDELDDSYVPSYINQEFVKAAAPFFHANKIYQLWLKVLIAYRNSNVDAPLDTLMETVIKSFKETIFLHKQGKIKKTFDGYFYRLLEAELSVIKRRENRYRLPNWLDF</sequence>
<evidence type="ECO:0000313" key="1">
    <source>
        <dbReference type="EMBL" id="MFD2683250.1"/>
    </source>
</evidence>
<accession>A0ABW5RY06</accession>
<proteinExistence type="predicted"/>
<protein>
    <recommendedName>
        <fullName evidence="3">Helix-turn-helix domain-containing protein</fullName>
    </recommendedName>
</protein>
<gene>
    <name evidence="1" type="ORF">ACFSUL_21290</name>
</gene>
<evidence type="ECO:0008006" key="3">
    <source>
        <dbReference type="Google" id="ProtNLM"/>
    </source>
</evidence>
<evidence type="ECO:0000313" key="2">
    <source>
        <dbReference type="Proteomes" id="UP001597506"/>
    </source>
</evidence>
<keyword evidence="2" id="KW-1185">Reference proteome</keyword>
<organism evidence="1 2">
    <name type="scientific">Bacillus seohaeanensis</name>
    <dbReference type="NCBI Taxonomy" id="284580"/>
    <lineage>
        <taxon>Bacteria</taxon>
        <taxon>Bacillati</taxon>
        <taxon>Bacillota</taxon>
        <taxon>Bacilli</taxon>
        <taxon>Bacillales</taxon>
        <taxon>Bacillaceae</taxon>
        <taxon>Bacillus</taxon>
    </lineage>
</organism>
<comment type="caution">
    <text evidence="1">The sequence shown here is derived from an EMBL/GenBank/DDBJ whole genome shotgun (WGS) entry which is preliminary data.</text>
</comment>